<organism evidence="2 3">
    <name type="scientific">Streblomastix strix</name>
    <dbReference type="NCBI Taxonomy" id="222440"/>
    <lineage>
        <taxon>Eukaryota</taxon>
        <taxon>Metamonada</taxon>
        <taxon>Preaxostyla</taxon>
        <taxon>Oxymonadida</taxon>
        <taxon>Streblomastigidae</taxon>
        <taxon>Streblomastix</taxon>
    </lineage>
</organism>
<gene>
    <name evidence="2" type="ORF">EZS28_031888</name>
</gene>
<feature type="compositionally biased region" description="Acidic residues" evidence="1">
    <location>
        <begin position="213"/>
        <end position="225"/>
    </location>
</feature>
<evidence type="ECO:0000256" key="1">
    <source>
        <dbReference type="SAM" id="MobiDB-lite"/>
    </source>
</evidence>
<feature type="compositionally biased region" description="Basic and acidic residues" evidence="1">
    <location>
        <begin position="202"/>
        <end position="212"/>
    </location>
</feature>
<protein>
    <submittedName>
        <fullName evidence="2">Uncharacterized protein</fullName>
    </submittedName>
</protein>
<comment type="caution">
    <text evidence="2">The sequence shown here is derived from an EMBL/GenBank/DDBJ whole genome shotgun (WGS) entry which is preliminary data.</text>
</comment>
<reference evidence="2 3" key="1">
    <citation type="submission" date="2019-03" db="EMBL/GenBank/DDBJ databases">
        <title>Single cell metagenomics reveals metabolic interactions within the superorganism composed of flagellate Streblomastix strix and complex community of Bacteroidetes bacteria on its surface.</title>
        <authorList>
            <person name="Treitli S.C."/>
            <person name="Kolisko M."/>
            <person name="Husnik F."/>
            <person name="Keeling P."/>
            <person name="Hampl V."/>
        </authorList>
    </citation>
    <scope>NUCLEOTIDE SEQUENCE [LARGE SCALE GENOMIC DNA]</scope>
    <source>
        <strain evidence="2">ST1C</strain>
    </source>
</reference>
<name>A0A5J4UQX6_9EUKA</name>
<feature type="compositionally biased region" description="Basic and acidic residues" evidence="1">
    <location>
        <begin position="166"/>
        <end position="175"/>
    </location>
</feature>
<feature type="compositionally biased region" description="Acidic residues" evidence="1">
    <location>
        <begin position="176"/>
        <end position="185"/>
    </location>
</feature>
<evidence type="ECO:0000313" key="2">
    <source>
        <dbReference type="EMBL" id="KAA6372584.1"/>
    </source>
</evidence>
<evidence type="ECO:0000313" key="3">
    <source>
        <dbReference type="Proteomes" id="UP000324800"/>
    </source>
</evidence>
<feature type="compositionally biased region" description="Acidic residues" evidence="1">
    <location>
        <begin position="192"/>
        <end position="201"/>
    </location>
</feature>
<accession>A0A5J4UQX6</accession>
<proteinExistence type="predicted"/>
<dbReference type="AlphaFoldDB" id="A0A5J4UQX6"/>
<dbReference type="EMBL" id="SNRW01013470">
    <property type="protein sequence ID" value="KAA6372584.1"/>
    <property type="molecule type" value="Genomic_DNA"/>
</dbReference>
<sequence>MQRLKIRENQLPMVEQEFLHQWRIHIRAASHQRQLLHHSICELQPNSAVLIGDYKQNIKLEMRREEEGKFFFEKVPVSVLSFVAHIRRCDGSRIKRVFTVFSRVLNKSAQVVKKCLKMILDLDEMKDINHIDWWSDGGSSFRNIEYLTALSSQNSPLVQRKMIKDYNTAEEKSDSETDSGEESDSEEKSDSETDSGEESDSEEKSDSESDSKEESDEDEDEDTGSSDESIQSKKTWIDEDQRQFTINFFVPSHGKSECDSVFGQYSQILKQNLPKSGICSMSELIQFFKRETDILLESSDNQSPQHSFFEFDCESLQETAQKLDIKGFMTHLHYHVTD</sequence>
<feature type="region of interest" description="Disordered" evidence="1">
    <location>
        <begin position="166"/>
        <end position="236"/>
    </location>
</feature>
<dbReference type="Proteomes" id="UP000324800">
    <property type="component" value="Unassembled WGS sequence"/>
</dbReference>